<keyword evidence="2" id="KW-1185">Reference proteome</keyword>
<dbReference type="InterPro" id="IPR011013">
    <property type="entry name" value="Gal_mutarotase_sf_dom"/>
</dbReference>
<evidence type="ECO:0000313" key="1">
    <source>
        <dbReference type="EMBL" id="MFC5470518.1"/>
    </source>
</evidence>
<dbReference type="CDD" id="cd01081">
    <property type="entry name" value="Aldose_epim"/>
    <property type="match status" value="1"/>
</dbReference>
<evidence type="ECO:0000313" key="2">
    <source>
        <dbReference type="Proteomes" id="UP001596105"/>
    </source>
</evidence>
<proteinExistence type="predicted"/>
<gene>
    <name evidence="1" type="ORF">ACFPPD_17645</name>
</gene>
<sequence>MSRYAVERVESEAYPVFRLRDEACGAVADIAPGVGNNLIRFEIGGRNVISSPPSVRALKHETFGAFRSGVPILFPPNRVDQGQFDFNGRTYRLPINEPPNYHLHGEICAKAWEVLNVSANEEEGASVVCRFRFAADPDILAYFPHELTFTVACRLHECELHLGGDIRNEGREEAPFGFGLHPYFSVPFGDGERIELTVPATAEWPVTDEAFATGEPSVTAFSERLNEGADISDYPLLGCSMLSLAEGGAECRIRMQRGGYTIRYRVGPEFPYLLLFRPDWSAAFSLEPYTCVTDAFNLPYAPETTGAKGIKPGQTISFATSIAVAAE</sequence>
<accession>A0ABW0LXB0</accession>
<organism evidence="1 2">
    <name type="scientific">Cohnella suwonensis</name>
    <dbReference type="NCBI Taxonomy" id="696072"/>
    <lineage>
        <taxon>Bacteria</taxon>
        <taxon>Bacillati</taxon>
        <taxon>Bacillota</taxon>
        <taxon>Bacilli</taxon>
        <taxon>Bacillales</taxon>
        <taxon>Paenibacillaceae</taxon>
        <taxon>Cohnella</taxon>
    </lineage>
</organism>
<dbReference type="RefSeq" id="WP_209749707.1">
    <property type="nucleotide sequence ID" value="NZ_JBHSMH010000066.1"/>
</dbReference>
<dbReference type="SUPFAM" id="SSF74650">
    <property type="entry name" value="Galactose mutarotase-like"/>
    <property type="match status" value="1"/>
</dbReference>
<reference evidence="2" key="1">
    <citation type="journal article" date="2019" name="Int. J. Syst. Evol. Microbiol.">
        <title>The Global Catalogue of Microorganisms (GCM) 10K type strain sequencing project: providing services to taxonomists for standard genome sequencing and annotation.</title>
        <authorList>
            <consortium name="The Broad Institute Genomics Platform"/>
            <consortium name="The Broad Institute Genome Sequencing Center for Infectious Disease"/>
            <person name="Wu L."/>
            <person name="Ma J."/>
        </authorList>
    </citation>
    <scope>NUCLEOTIDE SEQUENCE [LARGE SCALE GENOMIC DNA]</scope>
    <source>
        <strain evidence="2">CCUG 57113</strain>
    </source>
</reference>
<dbReference type="EMBL" id="JBHSMH010000066">
    <property type="protein sequence ID" value="MFC5470518.1"/>
    <property type="molecule type" value="Genomic_DNA"/>
</dbReference>
<dbReference type="Gene3D" id="2.70.98.10">
    <property type="match status" value="1"/>
</dbReference>
<dbReference type="Pfam" id="PF01263">
    <property type="entry name" value="Aldose_epim"/>
    <property type="match status" value="1"/>
</dbReference>
<protein>
    <submittedName>
        <fullName evidence="1">Aldose 1-epimerase</fullName>
    </submittedName>
</protein>
<dbReference type="InterPro" id="IPR014718">
    <property type="entry name" value="GH-type_carb-bd"/>
</dbReference>
<comment type="caution">
    <text evidence="1">The sequence shown here is derived from an EMBL/GenBank/DDBJ whole genome shotgun (WGS) entry which is preliminary data.</text>
</comment>
<name>A0ABW0LXB0_9BACL</name>
<dbReference type="InterPro" id="IPR008183">
    <property type="entry name" value="Aldose_1/G6P_1-epimerase"/>
</dbReference>
<dbReference type="Proteomes" id="UP001596105">
    <property type="component" value="Unassembled WGS sequence"/>
</dbReference>